<dbReference type="EC" id="3.2.1.40" evidence="2"/>
<keyword evidence="3 9" id="KW-0378">Hydrolase</keyword>
<reference evidence="10" key="1">
    <citation type="journal article" date="2019" name="Int. J. Syst. Evol. Microbiol.">
        <title>The Global Catalogue of Microorganisms (GCM) 10K type strain sequencing project: providing services to taxonomists for standard genome sequencing and annotation.</title>
        <authorList>
            <consortium name="The Broad Institute Genomics Platform"/>
            <consortium name="The Broad Institute Genome Sequencing Center for Infectious Disease"/>
            <person name="Wu L."/>
            <person name="Ma J."/>
        </authorList>
    </citation>
    <scope>NUCLEOTIDE SEQUENCE [LARGE SCALE GENOMIC DNA]</scope>
    <source>
        <strain evidence="10">CCM 7526</strain>
    </source>
</reference>
<dbReference type="SUPFAM" id="SSF48208">
    <property type="entry name" value="Six-hairpin glycosidases"/>
    <property type="match status" value="1"/>
</dbReference>
<proteinExistence type="predicted"/>
<dbReference type="RefSeq" id="WP_317794181.1">
    <property type="nucleotide sequence ID" value="NZ_AP028461.1"/>
</dbReference>
<evidence type="ECO:0000259" key="5">
    <source>
        <dbReference type="Pfam" id="PF05592"/>
    </source>
</evidence>
<feature type="domain" description="Alpha-L-rhamnosidase concanavalin-like" evidence="5">
    <location>
        <begin position="297"/>
        <end position="407"/>
    </location>
</feature>
<feature type="domain" description="Bacterial alpha-L-rhamnosidase N-terminal" evidence="6">
    <location>
        <begin position="130"/>
        <end position="279"/>
    </location>
</feature>
<feature type="region of interest" description="Disordered" evidence="4">
    <location>
        <begin position="1"/>
        <end position="28"/>
    </location>
</feature>
<feature type="domain" description="Alpha-L-rhamnosidase six-hairpin glycosidase" evidence="7">
    <location>
        <begin position="412"/>
        <end position="757"/>
    </location>
</feature>
<feature type="domain" description="Alpha-L-rhamnosidase C-terminal" evidence="8">
    <location>
        <begin position="760"/>
        <end position="830"/>
    </location>
</feature>
<dbReference type="Pfam" id="PF17389">
    <property type="entry name" value="Bac_rhamnosid6H"/>
    <property type="match status" value="1"/>
</dbReference>
<evidence type="ECO:0000256" key="4">
    <source>
        <dbReference type="SAM" id="MobiDB-lite"/>
    </source>
</evidence>
<evidence type="ECO:0000313" key="10">
    <source>
        <dbReference type="Proteomes" id="UP001597183"/>
    </source>
</evidence>
<accession>A0ABW4AVF2</accession>
<dbReference type="InterPro" id="IPR013783">
    <property type="entry name" value="Ig-like_fold"/>
</dbReference>
<comment type="catalytic activity">
    <reaction evidence="1">
        <text>Hydrolysis of terminal non-reducing alpha-L-rhamnose residues in alpha-L-rhamnosides.</text>
        <dbReference type="EC" id="3.2.1.40"/>
    </reaction>
</comment>
<dbReference type="Pfam" id="PF17390">
    <property type="entry name" value="Bac_rhamnosid_C"/>
    <property type="match status" value="1"/>
</dbReference>
<dbReference type="Gene3D" id="2.60.420.10">
    <property type="entry name" value="Maltose phosphorylase, domain 3"/>
    <property type="match status" value="1"/>
</dbReference>
<evidence type="ECO:0000259" key="7">
    <source>
        <dbReference type="Pfam" id="PF17389"/>
    </source>
</evidence>
<dbReference type="PANTHER" id="PTHR33307:SF6">
    <property type="entry name" value="ALPHA-RHAMNOSIDASE (EUROFUNG)-RELATED"/>
    <property type="match status" value="1"/>
</dbReference>
<dbReference type="Gene3D" id="2.60.120.260">
    <property type="entry name" value="Galactose-binding domain-like"/>
    <property type="match status" value="2"/>
</dbReference>
<comment type="caution">
    <text evidence="9">The sequence shown here is derived from an EMBL/GenBank/DDBJ whole genome shotgun (WGS) entry which is preliminary data.</text>
</comment>
<dbReference type="InterPro" id="IPR013737">
    <property type="entry name" value="Bac_rhamnosid_N"/>
</dbReference>
<dbReference type="Pfam" id="PF25788">
    <property type="entry name" value="Ig_Rha78A_N"/>
    <property type="match status" value="1"/>
</dbReference>
<dbReference type="InterPro" id="IPR035396">
    <property type="entry name" value="Bac_rhamnosid6H"/>
</dbReference>
<dbReference type="PIRSF" id="PIRSF010631">
    <property type="entry name" value="A-rhamnsds"/>
    <property type="match status" value="1"/>
</dbReference>
<dbReference type="InterPro" id="IPR008902">
    <property type="entry name" value="Rhamnosid_concanavalin"/>
</dbReference>
<evidence type="ECO:0000256" key="1">
    <source>
        <dbReference type="ARBA" id="ARBA00001445"/>
    </source>
</evidence>
<evidence type="ECO:0000259" key="8">
    <source>
        <dbReference type="Pfam" id="PF17390"/>
    </source>
</evidence>
<feature type="compositionally biased region" description="Basic and acidic residues" evidence="4">
    <location>
        <begin position="1"/>
        <end position="13"/>
    </location>
</feature>
<evidence type="ECO:0000256" key="3">
    <source>
        <dbReference type="ARBA" id="ARBA00022801"/>
    </source>
</evidence>
<keyword evidence="10" id="KW-1185">Reference proteome</keyword>
<gene>
    <name evidence="9" type="ORF">ACFQ5G_53580</name>
</gene>
<sequence length="851" mass="94150">MTRPTDLRAEHLDQPLGLGEPRPRISWRLPEGTTTQTAYELHVDDRDPIRIETADCVLVPWPGRPLTSGEQRTVRVRVWTDHGPSDWSADLIVEAGLLHAEDWSAAWVTPQTESGPVQQLRGSVDITEPVHRARLYVTAHGLCEPSIDGSRVTDDELLPGYTEYTSRTQVATYDVTGHLTPGRHELGALLADGWYRGQVGLLRARDQWGDTTALLAQLDVTYTDGTTQTFGTNADWQWTPSHIRAADLIEGQHEDHRPTDPTWAPVTVVDRGYDHLTNTVAPPVRAIEEIRPISITELAPGRHIVDLGQNINGRLRLSHLGPAGTAITLTHGEALDHTGDVTMEHLRPDVAFLPGPLSAGQVDRVVSAGIPGDIFEPRFTTHGFRYARIEGHPGPLTTDDVTGIFVHTDMPRRGGFSCDDPRLQQLHDAAVRSLRGNVCDIPTDCPTRERAGWTGDWQLYIPTATFLYDVAGFTTKWLRDVAAGQWPDGTIGNMAPMPPAERSGPLKNLNGSAGWGDAIILVPWELYQEYGDTTILAEMWPHMIAWLNRAETMAGPNHLWDSGFHWGEWLEPGAEPTDFAAFIAADKSDVATAYFAWSTRHAAKIAEILGYTEEAHRYTESADRITAAWQAAFIVDDRITPHTQANLVRALRFNLVPDHLIQKTADDLATLVREAGTHLATGFLATPDLLPVLADHGHRELAYALLFQDTSPSWLTMIDRGATTVWERWDGIDTDGTPHESLNHYSKGAVISFLHTHTAGLRRLTPTWRHFQIKPRPDQTLSAVRAEHVTPHGRAAVAWHRVDDELHVTVTVPPGCTAEVLLPDGTRHDATPGVTSYRSRPRTITARGLTS</sequence>
<protein>
    <recommendedName>
        <fullName evidence="2">alpha-L-rhamnosidase</fullName>
        <ecNumber evidence="2">3.2.1.40</ecNumber>
    </recommendedName>
</protein>
<name>A0ABW4AVF2_9ACTN</name>
<dbReference type="InterPro" id="IPR016007">
    <property type="entry name" value="Alpha_rhamnosid"/>
</dbReference>
<dbReference type="GO" id="GO:0016787">
    <property type="term" value="F:hydrolase activity"/>
    <property type="evidence" value="ECO:0007669"/>
    <property type="project" value="UniProtKB-KW"/>
</dbReference>
<dbReference type="InterPro" id="IPR035398">
    <property type="entry name" value="Bac_rhamnosid_C"/>
</dbReference>
<dbReference type="Gene3D" id="2.60.40.10">
    <property type="entry name" value="Immunoglobulins"/>
    <property type="match status" value="1"/>
</dbReference>
<dbReference type="EMBL" id="JBHTMK010000079">
    <property type="protein sequence ID" value="MFD1374220.1"/>
    <property type="molecule type" value="Genomic_DNA"/>
</dbReference>
<dbReference type="Proteomes" id="UP001597183">
    <property type="component" value="Unassembled WGS sequence"/>
</dbReference>
<evidence type="ECO:0000313" key="9">
    <source>
        <dbReference type="EMBL" id="MFD1374220.1"/>
    </source>
</evidence>
<organism evidence="9 10">
    <name type="scientific">Actinoplanes sichuanensis</name>
    <dbReference type="NCBI Taxonomy" id="512349"/>
    <lineage>
        <taxon>Bacteria</taxon>
        <taxon>Bacillati</taxon>
        <taxon>Actinomycetota</taxon>
        <taxon>Actinomycetes</taxon>
        <taxon>Micromonosporales</taxon>
        <taxon>Micromonosporaceae</taxon>
        <taxon>Actinoplanes</taxon>
    </lineage>
</organism>
<evidence type="ECO:0000259" key="6">
    <source>
        <dbReference type="Pfam" id="PF08531"/>
    </source>
</evidence>
<evidence type="ECO:0000256" key="2">
    <source>
        <dbReference type="ARBA" id="ARBA00012652"/>
    </source>
</evidence>
<dbReference type="PANTHER" id="PTHR33307">
    <property type="entry name" value="ALPHA-RHAMNOSIDASE (EUROFUNG)"/>
    <property type="match status" value="1"/>
</dbReference>
<dbReference type="InterPro" id="IPR008928">
    <property type="entry name" value="6-hairpin_glycosidase_sf"/>
</dbReference>
<dbReference type="Pfam" id="PF08531">
    <property type="entry name" value="Bac_rhamnosid_N"/>
    <property type="match status" value="1"/>
</dbReference>
<dbReference type="Gene3D" id="1.50.10.10">
    <property type="match status" value="1"/>
</dbReference>
<dbReference type="Pfam" id="PF05592">
    <property type="entry name" value="Bac_rhamnosid"/>
    <property type="match status" value="1"/>
</dbReference>
<dbReference type="InterPro" id="IPR012341">
    <property type="entry name" value="6hp_glycosidase-like_sf"/>
</dbReference>